<gene>
    <name evidence="2" type="ORF">CRN52_08645</name>
</gene>
<reference evidence="2 3" key="1">
    <citation type="journal article" date="2018" name="Front. Microbiol.">
        <title>Phylogeny of Vibrio vulnificus from the Analysis of the Core-Genome: Implications for Intra-Species Taxonomy.</title>
        <authorList>
            <person name="Roig F.J."/>
            <person name="Gonzalez-Candelas F."/>
            <person name="Sanjuan E."/>
            <person name="Fouz B."/>
            <person name="Feil E.J."/>
            <person name="Llorens C."/>
            <person name="Baker-Austin C."/>
            <person name="Oliver J.D."/>
            <person name="Danin-Poleg Y."/>
            <person name="Gibas C.J."/>
            <person name="Kashi Y."/>
            <person name="Gulig P.A."/>
            <person name="Morrison S.S."/>
            <person name="Amaro C."/>
        </authorList>
    </citation>
    <scope>NUCLEOTIDE SEQUENCE [LARGE SCALE GENOMIC DNA]</scope>
    <source>
        <strain evidence="2 3">CECT4608</strain>
    </source>
</reference>
<dbReference type="Proteomes" id="UP000237466">
    <property type="component" value="Unassembled WGS sequence"/>
</dbReference>
<name>A0A2S3R4J1_VIBVL</name>
<keyword evidence="1" id="KW-0732">Signal</keyword>
<proteinExistence type="predicted"/>
<dbReference type="EMBL" id="PDGH01000074">
    <property type="protein sequence ID" value="POB48620.1"/>
    <property type="molecule type" value="Genomic_DNA"/>
</dbReference>
<accession>A0A2S3R4J1</accession>
<organism evidence="2 3">
    <name type="scientific">Vibrio vulnificus</name>
    <dbReference type="NCBI Taxonomy" id="672"/>
    <lineage>
        <taxon>Bacteria</taxon>
        <taxon>Pseudomonadati</taxon>
        <taxon>Pseudomonadota</taxon>
        <taxon>Gammaproteobacteria</taxon>
        <taxon>Vibrionales</taxon>
        <taxon>Vibrionaceae</taxon>
        <taxon>Vibrio</taxon>
    </lineage>
</organism>
<feature type="chain" id="PRO_5015683997" evidence="1">
    <location>
        <begin position="21"/>
        <end position="479"/>
    </location>
</feature>
<sequence>MKPRFYATALLSCLSLSAQSATPKTGYFIDSPVTGLYYKTSSNLSGTTHKGAFQYHPGDVVSFFLGSDDSGYLLTTLSGQEVITPTLATTKPSRSINMTRLLLSLDSTPENRDEIILLNRIVSDPQFQQQLQGIDLNFLDNTANQLDIELVSIKEAAEHLNQSQRYIEQHFTSNEAIFSPLNVRLRNIIIKKADWQGRACALDLRMLDKPNYRTPIGEMSFEVTKEHLIQYPSVGDYFNGCYLNRQHAYREKTVEPLNHFAQWEGVVGCASQGCTRHDLNGFSLEDFDDEGDWKYRSVAMNFDPHTELVMGKMQGLGKKAEVTHSNKSESIWFIYPENKGQHIAFEGIWKETEYQGNALAQRCLRIANGQVWLGPSEQTQCPIDKKHYIQDVTQQYQDMWWLRNASGHAQLEQMNVMVRWFPQPYPAQYTTWEYLPAGQNWDQGILYRYQQQVSPQRDGSDRIDTYTISEFVKQQGEPS</sequence>
<protein>
    <submittedName>
        <fullName evidence="2">Chromosome partitioning protein ParA</fullName>
    </submittedName>
</protein>
<evidence type="ECO:0000313" key="2">
    <source>
        <dbReference type="EMBL" id="POB48620.1"/>
    </source>
</evidence>
<dbReference type="RefSeq" id="WP_103200159.1">
    <property type="nucleotide sequence ID" value="NZ_JASMUA010000013.1"/>
</dbReference>
<dbReference type="AlphaFoldDB" id="A0A2S3R4J1"/>
<feature type="signal peptide" evidence="1">
    <location>
        <begin position="1"/>
        <end position="20"/>
    </location>
</feature>
<comment type="caution">
    <text evidence="2">The sequence shown here is derived from an EMBL/GenBank/DDBJ whole genome shotgun (WGS) entry which is preliminary data.</text>
</comment>
<evidence type="ECO:0000313" key="3">
    <source>
        <dbReference type="Proteomes" id="UP000237466"/>
    </source>
</evidence>
<evidence type="ECO:0000256" key="1">
    <source>
        <dbReference type="SAM" id="SignalP"/>
    </source>
</evidence>